<proteinExistence type="predicted"/>
<dbReference type="HOGENOM" id="CLU_2588096_0_0_11"/>
<organism evidence="2 3">
    <name type="scientific">Streptomyces bingchenggensis (strain BCW-1)</name>
    <dbReference type="NCBI Taxonomy" id="749414"/>
    <lineage>
        <taxon>Bacteria</taxon>
        <taxon>Bacillati</taxon>
        <taxon>Actinomycetota</taxon>
        <taxon>Actinomycetes</taxon>
        <taxon>Kitasatosporales</taxon>
        <taxon>Streptomycetaceae</taxon>
        <taxon>Streptomyces</taxon>
    </lineage>
</organism>
<dbReference type="Gene3D" id="3.30.70.920">
    <property type="match status" value="1"/>
</dbReference>
<protein>
    <submittedName>
        <fullName evidence="2">AsnC family transcriptional regulator</fullName>
    </submittedName>
</protein>
<keyword evidence="3" id="KW-1185">Reference proteome</keyword>
<evidence type="ECO:0000313" key="3">
    <source>
        <dbReference type="Proteomes" id="UP000000377"/>
    </source>
</evidence>
<sequence>MKLTVTPARLGGIARTMATDPETAFVGMTTGAHNLLAIAVCRDADALHTYLTDRVGSLEGVDRMETAMITAYAKRAAPAP</sequence>
<evidence type="ECO:0000259" key="1">
    <source>
        <dbReference type="Pfam" id="PF01037"/>
    </source>
</evidence>
<dbReference type="EMBL" id="CP002047">
    <property type="protein sequence ID" value="ADI12130.1"/>
    <property type="molecule type" value="Genomic_DNA"/>
</dbReference>
<dbReference type="AlphaFoldDB" id="D7C1S9"/>
<dbReference type="eggNOG" id="COG1522">
    <property type="taxonomic scope" value="Bacteria"/>
</dbReference>
<dbReference type="STRING" id="749414.SBI_09012"/>
<dbReference type="InterPro" id="IPR019887">
    <property type="entry name" value="Tscrpt_reg_AsnC/Lrp_C"/>
</dbReference>
<evidence type="ECO:0000313" key="2">
    <source>
        <dbReference type="EMBL" id="ADI12130.1"/>
    </source>
</evidence>
<feature type="domain" description="Transcription regulator AsnC/Lrp ligand binding" evidence="1">
    <location>
        <begin position="3"/>
        <end position="69"/>
    </location>
</feature>
<accession>D7C1S9</accession>
<reference evidence="2 3" key="1">
    <citation type="journal article" date="2010" name="J. Bacteriol.">
        <title>Genome sequence of the milbemycin-producing bacterium Streptomyces bingchenggensis.</title>
        <authorList>
            <person name="Wang X.J."/>
            <person name="Yan Y.J."/>
            <person name="Zhang B."/>
            <person name="An J."/>
            <person name="Wang J.J."/>
            <person name="Tian J."/>
            <person name="Jiang L."/>
            <person name="Chen Y.H."/>
            <person name="Huang S.X."/>
            <person name="Yin M."/>
            <person name="Zhang J."/>
            <person name="Gao A.L."/>
            <person name="Liu C.X."/>
            <person name="Zhu Z.X."/>
            <person name="Xiang W.S."/>
        </authorList>
    </citation>
    <scope>NUCLEOTIDE SEQUENCE [LARGE SCALE GENOMIC DNA]</scope>
    <source>
        <strain evidence="2 3">BCW-1</strain>
    </source>
</reference>
<dbReference type="InterPro" id="IPR011008">
    <property type="entry name" value="Dimeric_a/b-barrel"/>
</dbReference>
<dbReference type="RefSeq" id="WP_014181577.1">
    <property type="nucleotide sequence ID" value="NC_016582.1"/>
</dbReference>
<dbReference type="Proteomes" id="UP000000377">
    <property type="component" value="Chromosome"/>
</dbReference>
<dbReference type="KEGG" id="sbh:SBI_09012"/>
<dbReference type="SUPFAM" id="SSF54909">
    <property type="entry name" value="Dimeric alpha+beta barrel"/>
    <property type="match status" value="1"/>
</dbReference>
<dbReference type="PATRIC" id="fig|749414.3.peg.9281"/>
<gene>
    <name evidence="2" type="ordered locus">SBI_09012</name>
</gene>
<name>D7C1S9_STRBB</name>
<dbReference type="Pfam" id="PF01037">
    <property type="entry name" value="AsnC_trans_reg"/>
    <property type="match status" value="1"/>
</dbReference>